<protein>
    <submittedName>
        <fullName evidence="2">Uncharacterized protein</fullName>
    </submittedName>
</protein>
<feature type="transmembrane region" description="Helical" evidence="1">
    <location>
        <begin position="181"/>
        <end position="202"/>
    </location>
</feature>
<name>A0A067SKB3_GALM3</name>
<feature type="transmembrane region" description="Helical" evidence="1">
    <location>
        <begin position="137"/>
        <end position="161"/>
    </location>
</feature>
<dbReference type="HOGENOM" id="CLU_054795_0_0_1"/>
<reference evidence="3" key="1">
    <citation type="journal article" date="2014" name="Proc. Natl. Acad. Sci. U.S.A.">
        <title>Extensive sampling of basidiomycete genomes demonstrates inadequacy of the white-rot/brown-rot paradigm for wood decay fungi.</title>
        <authorList>
            <person name="Riley R."/>
            <person name="Salamov A.A."/>
            <person name="Brown D.W."/>
            <person name="Nagy L.G."/>
            <person name="Floudas D."/>
            <person name="Held B.W."/>
            <person name="Levasseur A."/>
            <person name="Lombard V."/>
            <person name="Morin E."/>
            <person name="Otillar R."/>
            <person name="Lindquist E.A."/>
            <person name="Sun H."/>
            <person name="LaButti K.M."/>
            <person name="Schmutz J."/>
            <person name="Jabbour D."/>
            <person name="Luo H."/>
            <person name="Baker S.E."/>
            <person name="Pisabarro A.G."/>
            <person name="Walton J.D."/>
            <person name="Blanchette R.A."/>
            <person name="Henrissat B."/>
            <person name="Martin F."/>
            <person name="Cullen D."/>
            <person name="Hibbett D.S."/>
            <person name="Grigoriev I.V."/>
        </authorList>
    </citation>
    <scope>NUCLEOTIDE SEQUENCE [LARGE SCALE GENOMIC DNA]</scope>
    <source>
        <strain evidence="3">CBS 339.88</strain>
    </source>
</reference>
<feature type="transmembrane region" description="Helical" evidence="1">
    <location>
        <begin position="54"/>
        <end position="75"/>
    </location>
</feature>
<keyword evidence="3" id="KW-1185">Reference proteome</keyword>
<gene>
    <name evidence="2" type="ORF">GALMADRAFT_144028</name>
</gene>
<feature type="transmembrane region" description="Helical" evidence="1">
    <location>
        <begin position="23"/>
        <end position="42"/>
    </location>
</feature>
<keyword evidence="1" id="KW-0812">Transmembrane</keyword>
<keyword evidence="1" id="KW-1133">Transmembrane helix</keyword>
<dbReference type="OrthoDB" id="3265004at2759"/>
<feature type="transmembrane region" description="Helical" evidence="1">
    <location>
        <begin position="222"/>
        <end position="242"/>
    </location>
</feature>
<feature type="transmembrane region" description="Helical" evidence="1">
    <location>
        <begin position="262"/>
        <end position="281"/>
    </location>
</feature>
<proteinExistence type="predicted"/>
<accession>A0A067SKB3</accession>
<dbReference type="AlphaFoldDB" id="A0A067SKB3"/>
<feature type="transmembrane region" description="Helical" evidence="1">
    <location>
        <begin position="95"/>
        <end position="116"/>
    </location>
</feature>
<evidence type="ECO:0000313" key="2">
    <source>
        <dbReference type="EMBL" id="KDR71341.1"/>
    </source>
</evidence>
<dbReference type="EMBL" id="KL142393">
    <property type="protein sequence ID" value="KDR71341.1"/>
    <property type="molecule type" value="Genomic_DNA"/>
</dbReference>
<sequence length="333" mass="36076">MADQFAIPVAIEQSYIGSSVNSIMLFTFLMGVYTTIYIGTLYASLTSRAAQHRIVLATITALYLLTMIQFGLQWYNLNRQVVQNGDTRDTIFGSLFAAPAWYLIVGDISSFSMYVLTDGLLIWRAFHLWGRSLRVMAIPLFLLASEIVLVIAEIVVEGIFVSLGPSKTTAQGLVANRLLPAVLFLSTAISLSTTILIVFRFYSIGKQHGDSVRRFRHILDIIVQSSAIYSLTSLIGAIGIVLPGSDNIANTWLFSYGLYTEVLNFAITGMAPTIMVARFALATDETAVSAATHLSGIQFGAVSTHSDTRVGIYGASGVGSDNSSTPDAEKGTR</sequence>
<dbReference type="Proteomes" id="UP000027222">
    <property type="component" value="Unassembled WGS sequence"/>
</dbReference>
<keyword evidence="1" id="KW-0472">Membrane</keyword>
<organism evidence="2 3">
    <name type="scientific">Galerina marginata (strain CBS 339.88)</name>
    <dbReference type="NCBI Taxonomy" id="685588"/>
    <lineage>
        <taxon>Eukaryota</taxon>
        <taxon>Fungi</taxon>
        <taxon>Dikarya</taxon>
        <taxon>Basidiomycota</taxon>
        <taxon>Agaricomycotina</taxon>
        <taxon>Agaricomycetes</taxon>
        <taxon>Agaricomycetidae</taxon>
        <taxon>Agaricales</taxon>
        <taxon>Agaricineae</taxon>
        <taxon>Strophariaceae</taxon>
        <taxon>Galerina</taxon>
    </lineage>
</organism>
<evidence type="ECO:0000256" key="1">
    <source>
        <dbReference type="SAM" id="Phobius"/>
    </source>
</evidence>
<evidence type="ECO:0000313" key="3">
    <source>
        <dbReference type="Proteomes" id="UP000027222"/>
    </source>
</evidence>